<dbReference type="NCBIfam" id="NF038245">
    <property type="entry name" value="bile_salt_hydro"/>
    <property type="match status" value="1"/>
</dbReference>
<organism evidence="11 12">
    <name type="scientific">Candidatus Pullilachnospira gallistercoris</name>
    <dbReference type="NCBI Taxonomy" id="2840911"/>
    <lineage>
        <taxon>Bacteria</taxon>
        <taxon>Bacillati</taxon>
        <taxon>Bacillota</taxon>
        <taxon>Clostridia</taxon>
        <taxon>Lachnospirales</taxon>
        <taxon>Lachnospiraceae</taxon>
        <taxon>Lachnospiraceae incertae sedis</taxon>
        <taxon>Candidatus Pullilachnospira</taxon>
    </lineage>
</organism>
<dbReference type="AlphaFoldDB" id="A0A9D1EA02"/>
<dbReference type="InterPro" id="IPR047711">
    <property type="entry name" value="CBAH"/>
</dbReference>
<comment type="catalytic activity">
    <reaction evidence="8">
        <text>cholate + taurine = taurocholate + H2O</text>
        <dbReference type="Rhea" id="RHEA:47108"/>
        <dbReference type="ChEBI" id="CHEBI:15377"/>
        <dbReference type="ChEBI" id="CHEBI:29747"/>
        <dbReference type="ChEBI" id="CHEBI:36257"/>
        <dbReference type="ChEBI" id="CHEBI:507393"/>
    </reaction>
    <physiologicalReaction direction="right-to-left" evidence="8">
        <dbReference type="Rhea" id="RHEA:47110"/>
    </physiologicalReaction>
</comment>
<evidence type="ECO:0000256" key="8">
    <source>
        <dbReference type="ARBA" id="ARBA00047285"/>
    </source>
</evidence>
<evidence type="ECO:0000256" key="7">
    <source>
        <dbReference type="ARBA" id="ARBA00044806"/>
    </source>
</evidence>
<dbReference type="Gene3D" id="3.60.60.10">
    <property type="entry name" value="Penicillin V Acylase, Chain A"/>
    <property type="match status" value="1"/>
</dbReference>
<evidence type="ECO:0000313" key="12">
    <source>
        <dbReference type="Proteomes" id="UP000823912"/>
    </source>
</evidence>
<comment type="pathway">
    <text evidence="1">Lipid metabolism; bile acid biosynthesis.</text>
</comment>
<dbReference type="EMBL" id="DVHM01000120">
    <property type="protein sequence ID" value="HIR71125.1"/>
    <property type="molecule type" value="Genomic_DNA"/>
</dbReference>
<comment type="similarity">
    <text evidence="2">Belongs to the peptidase C59 family.</text>
</comment>
<evidence type="ECO:0000259" key="10">
    <source>
        <dbReference type="Pfam" id="PF02275"/>
    </source>
</evidence>
<evidence type="ECO:0000256" key="2">
    <source>
        <dbReference type="ARBA" id="ARBA00006625"/>
    </source>
</evidence>
<sequence>MCTAVSFRPKDHYFGRNLDLELSLGEQVIVTPRNYVFDFRCVPPIRRHYAMIGVGILRKNYPLYYDGVNEKGLAMAGLNFPGYARYRPPRERMDNIAPFELIPWILGECADVHEAVGKMRYLNLVKIPFDAELTLAPLHWMISDQERSVVVEPLKEGLRIYENPANVLTNNPPFEYHLLHLAQFMGLSAEKPVNRFSKKIPLKPYSLGMGAAGLPGDLSSPSRFVRAAFTCANAVSGEDEEENVSQFFHILGSVEQQAGCARAGDNRWERTVYASCCNTKSGVYYYTTYHNCRITAVDLFAEPLAGGKLSFYPLRTGADIFCENRRKS</sequence>
<gene>
    <name evidence="11" type="ORF">IAA55_07570</name>
</gene>
<evidence type="ECO:0000256" key="3">
    <source>
        <dbReference type="ARBA" id="ARBA00022801"/>
    </source>
</evidence>
<reference evidence="11" key="2">
    <citation type="journal article" date="2021" name="PeerJ">
        <title>Extensive microbial diversity within the chicken gut microbiome revealed by metagenomics and culture.</title>
        <authorList>
            <person name="Gilroy R."/>
            <person name="Ravi A."/>
            <person name="Getino M."/>
            <person name="Pursley I."/>
            <person name="Horton D.L."/>
            <person name="Alikhan N.F."/>
            <person name="Baker D."/>
            <person name="Gharbi K."/>
            <person name="Hall N."/>
            <person name="Watson M."/>
            <person name="Adriaenssens E.M."/>
            <person name="Foster-Nyarko E."/>
            <person name="Jarju S."/>
            <person name="Secka A."/>
            <person name="Antonio M."/>
            <person name="Oren A."/>
            <person name="Chaudhuri R.R."/>
            <person name="La Ragione R."/>
            <person name="Hildebrand F."/>
            <person name="Pallen M.J."/>
        </authorList>
    </citation>
    <scope>NUCLEOTIDE SEQUENCE</scope>
    <source>
        <strain evidence="11">ChiSjej5B23-6657</strain>
    </source>
</reference>
<dbReference type="Pfam" id="PF02275">
    <property type="entry name" value="CBAH"/>
    <property type="match status" value="1"/>
</dbReference>
<evidence type="ECO:0000256" key="9">
    <source>
        <dbReference type="ARBA" id="ARBA00048897"/>
    </source>
</evidence>
<dbReference type="InterPro" id="IPR029055">
    <property type="entry name" value="Ntn_hydrolases_N"/>
</dbReference>
<dbReference type="PANTHER" id="PTHR35527:SF2">
    <property type="entry name" value="HYDROLASE"/>
    <property type="match status" value="1"/>
</dbReference>
<comment type="catalytic activity">
    <reaction evidence="9">
        <text>taurodeoxycholate + H2O = deoxycholate + taurine</text>
        <dbReference type="Rhea" id="RHEA:47556"/>
        <dbReference type="ChEBI" id="CHEBI:15377"/>
        <dbReference type="ChEBI" id="CHEBI:23614"/>
        <dbReference type="ChEBI" id="CHEBI:36261"/>
        <dbReference type="ChEBI" id="CHEBI:507393"/>
    </reaction>
    <physiologicalReaction direction="left-to-right" evidence="9">
        <dbReference type="Rhea" id="RHEA:47557"/>
    </physiologicalReaction>
</comment>
<comment type="caution">
    <text evidence="11">The sequence shown here is derived from an EMBL/GenBank/DDBJ whole genome shotgun (WGS) entry which is preliminary data.</text>
</comment>
<dbReference type="SUPFAM" id="SSF56235">
    <property type="entry name" value="N-terminal nucleophile aminohydrolases (Ntn hydrolases)"/>
    <property type="match status" value="1"/>
</dbReference>
<dbReference type="InterPro" id="IPR029132">
    <property type="entry name" value="CBAH/NAAA_C"/>
</dbReference>
<feature type="domain" description="Choloylglycine hydrolase/NAAA C-terminal" evidence="10">
    <location>
        <begin position="2"/>
        <end position="304"/>
    </location>
</feature>
<dbReference type="GO" id="GO:0006629">
    <property type="term" value="P:lipid metabolic process"/>
    <property type="evidence" value="ECO:0007669"/>
    <property type="project" value="UniProtKB-KW"/>
</dbReference>
<dbReference type="GO" id="GO:0045302">
    <property type="term" value="F:choloylglycine hydrolase activity"/>
    <property type="evidence" value="ECO:0007669"/>
    <property type="project" value="UniProtKB-EC"/>
</dbReference>
<evidence type="ECO:0000256" key="4">
    <source>
        <dbReference type="ARBA" id="ARBA00023098"/>
    </source>
</evidence>
<name>A0A9D1EA02_9FIRM</name>
<dbReference type="EC" id="3.5.1.24" evidence="5"/>
<dbReference type="InterPro" id="IPR052193">
    <property type="entry name" value="Peptidase_C59"/>
</dbReference>
<evidence type="ECO:0000256" key="5">
    <source>
        <dbReference type="ARBA" id="ARBA00044769"/>
    </source>
</evidence>
<evidence type="ECO:0000313" key="11">
    <source>
        <dbReference type="EMBL" id="HIR71125.1"/>
    </source>
</evidence>
<accession>A0A9D1EA02</accession>
<proteinExistence type="inferred from homology"/>
<dbReference type="PANTHER" id="PTHR35527">
    <property type="entry name" value="CHOLOYLGLYCINE HYDROLASE"/>
    <property type="match status" value="1"/>
</dbReference>
<protein>
    <recommendedName>
        <fullName evidence="5">choloylglycine hydrolase</fullName>
        <ecNumber evidence="5">3.5.1.24</ecNumber>
    </recommendedName>
    <alternativeName>
        <fullName evidence="6">Bile salt hydrolase</fullName>
    </alternativeName>
    <alternativeName>
        <fullName evidence="7">Choloylglycine hydrolase</fullName>
    </alternativeName>
</protein>
<keyword evidence="4" id="KW-0443">Lipid metabolism</keyword>
<dbReference type="CDD" id="cd00542">
    <property type="entry name" value="Ntn_PVA"/>
    <property type="match status" value="1"/>
</dbReference>
<keyword evidence="3 11" id="KW-0378">Hydrolase</keyword>
<evidence type="ECO:0000256" key="6">
    <source>
        <dbReference type="ARBA" id="ARBA00044804"/>
    </source>
</evidence>
<evidence type="ECO:0000256" key="1">
    <source>
        <dbReference type="ARBA" id="ARBA00004860"/>
    </source>
</evidence>
<reference evidence="11" key="1">
    <citation type="submission" date="2020-10" db="EMBL/GenBank/DDBJ databases">
        <authorList>
            <person name="Gilroy R."/>
        </authorList>
    </citation>
    <scope>NUCLEOTIDE SEQUENCE</scope>
    <source>
        <strain evidence="11">ChiSjej5B23-6657</strain>
    </source>
</reference>
<dbReference type="Proteomes" id="UP000823912">
    <property type="component" value="Unassembled WGS sequence"/>
</dbReference>